<gene>
    <name evidence="2" type="ORF">GN244_ATG13795</name>
    <name evidence="3" type="ORF">GN958_ATG09768</name>
</gene>
<dbReference type="Proteomes" id="UP000704712">
    <property type="component" value="Unassembled WGS sequence"/>
</dbReference>
<keyword evidence="4" id="KW-1185">Reference proteome</keyword>
<evidence type="ECO:0000313" key="4">
    <source>
        <dbReference type="Proteomes" id="UP000602510"/>
    </source>
</evidence>
<organism evidence="2 4">
    <name type="scientific">Phytophthora infestans</name>
    <name type="common">Potato late blight agent</name>
    <name type="synonym">Botrytis infestans</name>
    <dbReference type="NCBI Taxonomy" id="4787"/>
    <lineage>
        <taxon>Eukaryota</taxon>
        <taxon>Sar</taxon>
        <taxon>Stramenopiles</taxon>
        <taxon>Oomycota</taxon>
        <taxon>Peronosporomycetes</taxon>
        <taxon>Peronosporales</taxon>
        <taxon>Peronosporaceae</taxon>
        <taxon>Phytophthora</taxon>
    </lineage>
</organism>
<protein>
    <submittedName>
        <fullName evidence="2">Uncharacterized protein</fullName>
    </submittedName>
</protein>
<name>A0A833SNR9_PHYIN</name>
<comment type="caution">
    <text evidence="2">The sequence shown here is derived from an EMBL/GenBank/DDBJ whole genome shotgun (WGS) entry which is preliminary data.</text>
</comment>
<evidence type="ECO:0000313" key="3">
    <source>
        <dbReference type="EMBL" id="KAF4140920.1"/>
    </source>
</evidence>
<feature type="compositionally biased region" description="Basic residues" evidence="1">
    <location>
        <begin position="26"/>
        <end position="39"/>
    </location>
</feature>
<dbReference type="AlphaFoldDB" id="A0A833SNR9"/>
<evidence type="ECO:0000313" key="2">
    <source>
        <dbReference type="EMBL" id="KAF4034258.1"/>
    </source>
</evidence>
<dbReference type="EMBL" id="WSZM01000377">
    <property type="protein sequence ID" value="KAF4034258.1"/>
    <property type="molecule type" value="Genomic_DNA"/>
</dbReference>
<accession>A0A833SNR9</accession>
<reference evidence="2" key="1">
    <citation type="submission" date="2020-04" db="EMBL/GenBank/DDBJ databases">
        <title>Hybrid Assembly of Korean Phytophthora infestans isolates.</title>
        <authorList>
            <person name="Prokchorchik M."/>
            <person name="Lee Y."/>
            <person name="Seo J."/>
            <person name="Cho J.-H."/>
            <person name="Park Y.-E."/>
            <person name="Jang D.-C."/>
            <person name="Im J.-S."/>
            <person name="Choi J.-G."/>
            <person name="Park H.-J."/>
            <person name="Lee G.-B."/>
            <person name="Lee Y.-G."/>
            <person name="Hong S.-Y."/>
            <person name="Cho K."/>
            <person name="Sohn K.H."/>
        </authorList>
    </citation>
    <scope>NUCLEOTIDE SEQUENCE</scope>
    <source>
        <strain evidence="2">KR_1_A1</strain>
        <strain evidence="3">KR_2_A2</strain>
    </source>
</reference>
<dbReference type="Proteomes" id="UP000602510">
    <property type="component" value="Unassembled WGS sequence"/>
</dbReference>
<proteinExistence type="predicted"/>
<evidence type="ECO:0000256" key="1">
    <source>
        <dbReference type="SAM" id="MobiDB-lite"/>
    </source>
</evidence>
<dbReference type="EMBL" id="JAACNO010001405">
    <property type="protein sequence ID" value="KAF4140920.1"/>
    <property type="molecule type" value="Genomic_DNA"/>
</dbReference>
<feature type="region of interest" description="Disordered" evidence="1">
    <location>
        <begin position="12"/>
        <end position="41"/>
    </location>
</feature>
<sequence>MSVIDDLWMQQSPPISPFARNASNSKKPKKQRRRDRNRPRHEIAQLQAEALKLERKLQDELTRASKRARDSFNTHIKNTELKGLIRESITDLLTLEQNLHTQMRQLVDFLPCAIKMGPRNVPFDTTRDGAVFRRMARSTKHEMARCLEGWLDEQYTDMERVLRLAGFDDSKSELADACICTKSGDLLKSLTRTPNRGQRLAAEQLELPLNMASYLAVHKYEVVVGGQVCTMRMVMKQYMEKERVVQVWSALSHWPLVGDIRNVQTLEQGWSFIQPVECDTSVCLSYIVLNPVVKGYVVDQSCNEKLESLAELYQEMIISRLHALESQTLDQVARKKSDAGMLTQMCF</sequence>